<dbReference type="InterPro" id="IPR014971">
    <property type="entry name" value="KGK"/>
</dbReference>
<evidence type="ECO:0000313" key="1">
    <source>
        <dbReference type="EMBL" id="MBD2198975.1"/>
    </source>
</evidence>
<proteinExistence type="predicted"/>
<reference evidence="1 2" key="1">
    <citation type="journal article" date="2020" name="ISME J.">
        <title>Comparative genomics reveals insights into cyanobacterial evolution and habitat adaptation.</title>
        <authorList>
            <person name="Chen M.Y."/>
            <person name="Teng W.K."/>
            <person name="Zhao L."/>
            <person name="Hu C.X."/>
            <person name="Zhou Y.K."/>
            <person name="Han B.P."/>
            <person name="Song L.R."/>
            <person name="Shu W.S."/>
        </authorList>
    </citation>
    <scope>NUCLEOTIDE SEQUENCE [LARGE SCALE GENOMIC DNA]</scope>
    <source>
        <strain evidence="1 2">FACHB-288</strain>
    </source>
</reference>
<evidence type="ECO:0000313" key="2">
    <source>
        <dbReference type="Proteomes" id="UP000658514"/>
    </source>
</evidence>
<gene>
    <name evidence="1" type="ORF">H6G24_26430</name>
</gene>
<dbReference type="Pfam" id="PF08872">
    <property type="entry name" value="KGK"/>
    <property type="match status" value="1"/>
</dbReference>
<dbReference type="RefSeq" id="WP_190547829.1">
    <property type="nucleotide sequence ID" value="NZ_CAWPNO010000085.1"/>
</dbReference>
<accession>A0ABR8AHH0</accession>
<keyword evidence="2" id="KW-1185">Reference proteome</keyword>
<sequence>MSNNFITLDCDDDIILIATDSFTISRLKELVIKGIREKEPLNCGNNTTVRTSSFIGHFQTFKIYEQYITIDEIQFQVVKECQMLKIGSQGWQPGKITIELSISPTGKTQDNVKLKFYPDQPVEPESPLDNIRKIMQPR</sequence>
<dbReference type="EMBL" id="JACJQH010000050">
    <property type="protein sequence ID" value="MBD2198975.1"/>
    <property type="molecule type" value="Genomic_DNA"/>
</dbReference>
<protein>
    <submittedName>
        <fullName evidence="1">KGK family protein</fullName>
    </submittedName>
</protein>
<name>A0ABR8AHH0_9CYAN</name>
<dbReference type="Proteomes" id="UP000658514">
    <property type="component" value="Unassembled WGS sequence"/>
</dbReference>
<organism evidence="1 2">
    <name type="scientific">Calothrix parietina FACHB-288</name>
    <dbReference type="NCBI Taxonomy" id="2692896"/>
    <lineage>
        <taxon>Bacteria</taxon>
        <taxon>Bacillati</taxon>
        <taxon>Cyanobacteriota</taxon>
        <taxon>Cyanophyceae</taxon>
        <taxon>Nostocales</taxon>
        <taxon>Calotrichaceae</taxon>
        <taxon>Calothrix</taxon>
    </lineage>
</organism>
<comment type="caution">
    <text evidence="1">The sequence shown here is derived from an EMBL/GenBank/DDBJ whole genome shotgun (WGS) entry which is preliminary data.</text>
</comment>